<feature type="region of interest" description="Disordered" evidence="1">
    <location>
        <begin position="2585"/>
        <end position="2608"/>
    </location>
</feature>
<evidence type="ECO:0000313" key="3">
    <source>
        <dbReference type="Proteomes" id="UP000017246"/>
    </source>
</evidence>
<dbReference type="OrthoDB" id="6268792at2759"/>
<gene>
    <name evidence="2" type="ORF">EmuJ_000572900</name>
</gene>
<accession>A0A068Y1D2</accession>
<dbReference type="EMBL" id="LN902841">
    <property type="protein sequence ID" value="CDS38338.2"/>
    <property type="molecule type" value="Genomic_DNA"/>
</dbReference>
<organism evidence="2 3">
    <name type="scientific">Echinococcus multilocularis</name>
    <name type="common">Fox tapeworm</name>
    <dbReference type="NCBI Taxonomy" id="6211"/>
    <lineage>
        <taxon>Eukaryota</taxon>
        <taxon>Metazoa</taxon>
        <taxon>Spiralia</taxon>
        <taxon>Lophotrochozoa</taxon>
        <taxon>Platyhelminthes</taxon>
        <taxon>Cestoda</taxon>
        <taxon>Eucestoda</taxon>
        <taxon>Cyclophyllidea</taxon>
        <taxon>Taeniidae</taxon>
        <taxon>Echinococcus</taxon>
    </lineage>
</organism>
<evidence type="ECO:0000256" key="1">
    <source>
        <dbReference type="SAM" id="MobiDB-lite"/>
    </source>
</evidence>
<feature type="region of interest" description="Disordered" evidence="1">
    <location>
        <begin position="3349"/>
        <end position="3372"/>
    </location>
</feature>
<proteinExistence type="predicted"/>
<keyword evidence="3" id="KW-1185">Reference proteome</keyword>
<protein>
    <submittedName>
        <fullName evidence="2">Expressed protein</fullName>
    </submittedName>
</protein>
<feature type="region of interest" description="Disordered" evidence="1">
    <location>
        <begin position="2967"/>
        <end position="2990"/>
    </location>
</feature>
<feature type="compositionally biased region" description="Basic and acidic residues" evidence="1">
    <location>
        <begin position="932"/>
        <end position="943"/>
    </location>
</feature>
<feature type="region of interest" description="Disordered" evidence="1">
    <location>
        <begin position="930"/>
        <end position="956"/>
    </location>
</feature>
<name>A0A068Y1D2_ECHMU</name>
<dbReference type="Proteomes" id="UP000017246">
    <property type="component" value="Unassembled WGS sequence"/>
</dbReference>
<reference evidence="2" key="1">
    <citation type="journal article" date="2013" name="Nature">
        <title>The genomes of four tapeworm species reveal adaptations to parasitism.</title>
        <authorList>
            <person name="Tsai I.J."/>
            <person name="Zarowiecki M."/>
            <person name="Holroyd N."/>
            <person name="Garciarrubio A."/>
            <person name="Sanchez-Flores A."/>
            <person name="Brooks K.L."/>
            <person name="Tracey A."/>
            <person name="Bobes R.J."/>
            <person name="Fragoso G."/>
            <person name="Sciutto E."/>
            <person name="Aslett M."/>
            <person name="Beasley H."/>
            <person name="Bennett H.M."/>
            <person name="Cai J."/>
            <person name="Camicia F."/>
            <person name="Clark R."/>
            <person name="Cucher M."/>
            <person name="De Silva N."/>
            <person name="Day T.A."/>
            <person name="Deplazes P."/>
            <person name="Estrada K."/>
            <person name="Fernandez C."/>
            <person name="Holland P.W."/>
            <person name="Hou J."/>
            <person name="Hu S."/>
            <person name="Huckvale T."/>
            <person name="Hung S.S."/>
            <person name="Kamenetzky L."/>
            <person name="Keane J.A."/>
            <person name="Kiss F."/>
            <person name="Koziol U."/>
            <person name="Lambert O."/>
            <person name="Liu K."/>
            <person name="Luo X."/>
            <person name="Luo Y."/>
            <person name="Macchiaroli N."/>
            <person name="Nichol S."/>
            <person name="Paps J."/>
            <person name="Parkinson J."/>
            <person name="Pouchkina-Stantcheva N."/>
            <person name="Riddiford N."/>
            <person name="Rosenzvit M."/>
            <person name="Salinas G."/>
            <person name="Wasmuth J.D."/>
            <person name="Zamanian M."/>
            <person name="Zheng Y."/>
            <person name="Cai X."/>
            <person name="Soberon X."/>
            <person name="Olson P.D."/>
            <person name="Laclette J.P."/>
            <person name="Brehm K."/>
            <person name="Berriman M."/>
            <person name="Garciarrubio A."/>
            <person name="Bobes R.J."/>
            <person name="Fragoso G."/>
            <person name="Sanchez-Flores A."/>
            <person name="Estrada K."/>
            <person name="Cevallos M.A."/>
            <person name="Morett E."/>
            <person name="Gonzalez V."/>
            <person name="Portillo T."/>
            <person name="Ochoa-Leyva A."/>
            <person name="Jose M.V."/>
            <person name="Sciutto E."/>
            <person name="Landa A."/>
            <person name="Jimenez L."/>
            <person name="Valdes V."/>
            <person name="Carrero J.C."/>
            <person name="Larralde C."/>
            <person name="Morales-Montor J."/>
            <person name="Limon-Lason J."/>
            <person name="Soberon X."/>
            <person name="Laclette J.P."/>
        </authorList>
    </citation>
    <scope>NUCLEOTIDE SEQUENCE [LARGE SCALE GENOMIC DNA]</scope>
</reference>
<sequence>MPPDSFSCLETNDCRYLDTFQEISSIENFFSELSTRISDCSVTTALTKNSYRISNESSEEELNKAWNKVRSSALATQYHVNAAAEYHQFNFKCDRLRYLLNRSWSQMGESTKGYRDPDSTIFSTKTADFGSFLHDKLGEIKKHLTELDRLRIVSKSITPLHRAVQPPEAAKEFEGVILCDFLDELNKIYLRRGQRVKVLETGRPTVNTSTVTTDEPPPLKFYWIVQGTTQEKPIKIPSVYVGLTKDDSDSTDRALCIYEQFFDSWSDQIDEWLSTGVLHFISFLDEVTRNKVTEIYFILLNYSQDLCFEDPDKVSHLLTELELSFPQKEGAETNDEVWNKIAMVRAELRNREESTISLPILVHHFNLVSQTCLENSTPATNQQLDGYFLVLKNLKAQMRYYNSAKSRFRKEKYADDLPMEQTMQRFEQFAAEVEHLASELERVRDELSSMSMVQRLQEGLDHGSSNIASDLYDKSGGHVVLQREETSSFESLHREFEEPWHRIRRTAIEVQRIVNVNALKTRRTVRKDRESDLSSTVTPFDRVFDKCQGRLHTSKYFEVINTATMTSISVSGHVPFEDQMKAFTPKNAKLVDKRAKPIGKINLYRRCRSETIYLSEGSECEEKRDQIIAMKERGVMRKSRNAIERRNNNINLKNKSVTVRMQDAEEAASIKWPKAEQRTTATQTMVLDLQSMGISNMSGHRLIKDAGMSAVPVADFFNLETKVSTLIAIAGSQTLEQLSLVPITELKIKATPMAESSIKASDYSAIYSAPPVNRRLISTGVMSSMPVHQCIYKNSRYPYTAVATGATNIKYLEAAKSVRADENEAIIVDNKGRNDKCTDEAITTSAITQKQVIGSISEQTLPGTNMGEELGIKAEPIAKIDKEKKTNSKCTEIVEKCTSTQPTIPIKGKENTKKPKDIQQNFHYKRTKKKELKSTRFNDKNSAAERAQTKSAKTELEAPEKVATVKVKGMMVDTLRENVGPCMTCTATQTQAWLSVAETTGNLAIPARASCRVKEIGVLATSVVRLFDLETQVTPMSVHAQCQTLSPLSLLSSPILPTSHAPAAAMVKSKSLQTCLDEASALKSVEMHATAAMVYTQVECASSSWLADAEMPRQFEGADYAALLRPRNEAEGYECVHASPRLVEMQHAYRITSQPSCIDTGMNTGVATVQHSFLPPLHGNTADVYADVVTTTQSIATVTTQTMAGVLIDSETQVTHLVTHCQCQTVTPLTTETVMPVVADSSRLEVTPVVVAEEEGIIEPLSYAHIHSAAPVAVQLRSTAVMTSLPIDKSREEEWMSKSCIVCGGVARPVDSRSTTTELEAPEKVATVKVKGMMVDTLRENVGPCMTCTATQTQAWLSVAETTGNLAIPARASCRVKEIGVLATSVVRLFDLETQVTPMSVHAQCQTLSPLSLLSSPILPTSHAPAAAMVKSKSLQTCLDEASALKSVEMHATAAMVYTQVECASSSWLADAEMPRQFEGADYAALLRPRNEAEGYECVHASPRLVEMQHAYRITSQPSCIDTGMNTGVATVQHSFLPPLHGNTADVYADVVTTTQSIATVTTQTMAGVLIDSETQVTHLVTHCQCQTVTPLTTETVMPVVADSSRLEVTPVVVAEEEGIIEPLSYAHIHSAAPVAVQLRSTAVMTSLPIDKSREEEWMSKSCIVCGGVARPVDSRSTTTELEAPEKVATVKVKGMMVDTLRENVGPCMTCTATQTQAWLSVAETTGNLAIPARASCRVKEIGVLATSVVRLFDLETQVTPMSVHAQCQTLSPLSLLSSPILPTSHAPAAAMVKSKSLQTCLDEASALKSVEMHATAAMVYTQVECASSSWLADAEMPRQFEGADYAALLRPRNEAEGYECVHASPRLVEMQHAYRITSQPSCIDTGMNTGVATVQHSFLPPLHGNTADVYADVVTTTQSIATVTTQTMAGVLIDSETQVTHLVTHCQCQTVTPLTTETVMPVVADSSRLEVTPVVVAEEEGIIEPLSYAHIHSAAPVAVQLRSTAVMTSLPIDKSREEEWMSKSCIVCGGVARPVDSRSTTTELEAPEKVATVKVKGMMVDTLRENVGPCMTCTATQTQAWLSVAETTGILFSNFVQSFSSVSPTFYISRHMPCQAAPHSSILLMNCLDGFANLIVDAVLCEAFALVSFPAESSSSLSFLTSDNVSYSRVSTTAMDNLLDFFVVHSDHEYKLWPFLLSRGTSTASFVHDDGDQPEPFLLGDFTCTSVETYLKSVDEGISKSDRESDLIPFIGTDVKMSGFHAQLQSHFLRSSLIKPLKTEDLTESPRHTGVLCYIFTDRCSHSFADIFGSPVTHFSQFTQTDSVETQSIGVQAGNFYGSLIHLDSGDDSLSAVEKYIKEPIQEKVCETLQAAIEASCTALVFATPRELFDQQKCSRHIGTMASRCIDGFHESESTVTTQTHISVGISANPLNEDPGYYILAVPKRVETSGQQTTAPVCPEEYQVIKDAKNEKENLRRSSILTSAILLEQSTKGVQTFHTNMRYAAMMTAKEVKCVTDSDLSEETDGGVDLDMCEALLRPERHIPTSSTSVIIKALHPPISSSLVLTQISKSSVTSAAQTCEVVEPSSRSPLLKASNEDKSAEQKTTNPLQMESLPVQESCPRVKGESLQCLLPTALVNINGCTQTMGPNMRCISTMTCEEVKCDTDGETSMEQKTMAPLQAEPAPIEKQCLIVKEDSLQCFVPSVPPSISSCTQTVGCVMRCSSSMTSKEVRSDADGEKQPSHTPAMTSFDYAAPISVARPTPTDSMCQAIQVDRIQTDATKVLMSCAVQTRISVEILTRVFEDAHSHPHIAEKFVEVPLRRQPMPIQLSFSDAEAKYDLDASLLSLSDKKCYTGTLTAFIESQAPHSSSSGSSIGHSTGKTLRCVAMMTAKEVKCVTDSDLSEETDGGVDLDMCEALLRPERHIPTSSTSVIIKALHPPISSSLVLTQISKSSVTSAAQTCEVVEPSSRSPLLKASNEDKSAEQKTTNPLQMESLPVQESCPRVKGESLQCLLPTALVNINGCTQTMGPNMRCISTMTCEEVKCDTDGETSMEQKTMAPLQAEPAPIEEQCLIVKEDSLQCFVPSVPPSISSCTQTVGCVMRCSSSMTSKEVRSDADGEKQPSHTPAMTSFDYAAPISVARPTPTDSMCQAIQVDRIQTDATKVLMSCAVQTRISVEILTRVFEDAHSHPHIAEKFVEVPLRRQPMPIQLSFSDAEAKYDLDASLLSLSDKKCYTGTLTAFIESQAPHSSSSGSSIGHSTGKTLRCVAMMTAKEVKCVTDSDLSEETDGGVDLDMCEALLRPERHIPTSSTSVIIKALHPPISSSLVLTQISKSSVTSAAQTCEVVEPSSRSPLLKASNEDKSAEQKTTNPLQMESLPVQESCPRVKGESLQCLLPTALVNINGCTQTMGPNMRCISTMTCEEVKCDTDGETSMEQKTMAPLQAEPAPIEEQCLIVKEDSLQCFVPSVPPSISSCTQTVGCVMRCSSSMTSKEVRSDADGEKQPSHTPAMTSFDYAAPISVARPTPTDSMCQAIQVDRIQTDATKVLMSCAVQTRISVEILTRVFEDAHSHPHIAEKFVEVPLRRQPMPIQLSFSDAEAKYDLDASLLSLSDKKCYTGTLTAFIESQAPHSSSSGSSIGHSTGKTLRCVAMMTAKEVKCVTDSDLSEETDGGVDLDMCEALLRPERHIPTSSTSVIIKALHPPISSSLVLTQISKSSVTSAAQTCKVVDYLSISPIPIEQQASMALPDVPILIEESCSIVKEDSSQCFVPSLPTNINLCTQTVGSTLKCTSIMTSALSSSEYGALIRPTRHNLFDAMCQTIQECPVQADAPKVFVSCAAQTQVSVEILTRVFEGAHSYPHGEGSSIEAPLKRQSSSNLLLSSGAIEHASPCAVDVTRQLHLHGSTQTLRSELRSTSAMTALEVRFVTTNKAVKPYISSDKEFISFHNLNLMQTYANLLSCATQTHIVVEPSININEDDYSYRYRKDGHLNPLVSTGQQTATKISKGLPFLVDYYLRNIEEVCNASGLSRVSNFGSSSTSLSNGSSNLQLSPISHVNNYTQTSIFDLRCVATMTSEIIKCALGDGLFHGFVPGSETKAMNHGPRSSIQHSLIQTTTNKAYGPKSVQTHNYVKSAFGPSVMPFEGDDYAALIRSAPPLIQTGEKSNLVDDQVVELLHAPLASSQPTQKAMQQDAEIQVNISIKVWLEGCILGVSDDELNECILALMNEQFRRPSCQRAHDISGFKQHFNRSCQTAPNFNLAQTSKYKEADILSLDKACQTGQVQVISTHHKEEREDWSQECVEVEKEIIQIEDDLHQPSESRISYLLEKSLGISVVHVFRLRVRILEYELCDDFKRLLTPSWQKMIEVANQKTGVFTPMAIALHRKWVHMSDQHPHYVDSIRGKNLPFEKAFSLGYVRLASLPKLLDPRGPLIFIERESFGWHSVRGYGYVRSVNETRMEFEEAWRAGFIRRTGNGTRVTVWDDHLSMWIPAEEAVAKNVLLVSTNRDFKVSKVRRKLFRVSAIRPGGLQGQWLNPLEALTYGMFEWQKGNVADTWLAQPRITQPTLSEAIFVPPTQEFIPLSWKCFYEAWKEGWVRLTQEPNADMVSVTDFDNRRVVKTFMNLVVNPLESTNRSLSTHLSFGHPWSGAEAKPAPPAIAVRKTTKIKVNRKQSRKLQYYPLQHDDFA</sequence>
<reference evidence="2" key="2">
    <citation type="submission" date="2015-11" db="EMBL/GenBank/DDBJ databases">
        <authorList>
            <person name="Zhang Y."/>
            <person name="Guo Z."/>
        </authorList>
    </citation>
    <scope>NUCLEOTIDE SEQUENCE</scope>
</reference>
<evidence type="ECO:0000313" key="2">
    <source>
        <dbReference type="EMBL" id="CDS38338.2"/>
    </source>
</evidence>